<dbReference type="InterPro" id="IPR007789">
    <property type="entry name" value="DUF688"/>
</dbReference>
<feature type="compositionally biased region" description="Basic and acidic residues" evidence="1">
    <location>
        <begin position="109"/>
        <end position="118"/>
    </location>
</feature>
<feature type="compositionally biased region" description="Polar residues" evidence="1">
    <location>
        <begin position="376"/>
        <end position="397"/>
    </location>
</feature>
<feature type="region of interest" description="Disordered" evidence="1">
    <location>
        <begin position="71"/>
        <end position="168"/>
    </location>
</feature>
<dbReference type="PANTHER" id="PTHR33671:SF2">
    <property type="entry name" value="N-METHYLTRANSFERASE, PUTATIVE (DUF688)-RELATED"/>
    <property type="match status" value="1"/>
</dbReference>
<evidence type="ECO:0000256" key="1">
    <source>
        <dbReference type="SAM" id="MobiDB-lite"/>
    </source>
</evidence>
<feature type="compositionally biased region" description="Low complexity" evidence="1">
    <location>
        <begin position="157"/>
        <end position="168"/>
    </location>
</feature>
<feature type="compositionally biased region" description="Basic and acidic residues" evidence="1">
    <location>
        <begin position="365"/>
        <end position="375"/>
    </location>
</feature>
<organism evidence="2 3">
    <name type="scientific">Tetracentron sinense</name>
    <name type="common">Spur-leaf</name>
    <dbReference type="NCBI Taxonomy" id="13715"/>
    <lineage>
        <taxon>Eukaryota</taxon>
        <taxon>Viridiplantae</taxon>
        <taxon>Streptophyta</taxon>
        <taxon>Embryophyta</taxon>
        <taxon>Tracheophyta</taxon>
        <taxon>Spermatophyta</taxon>
        <taxon>Magnoliopsida</taxon>
        <taxon>Trochodendrales</taxon>
        <taxon>Trochodendraceae</taxon>
        <taxon>Tetracentron</taxon>
    </lineage>
</organism>
<accession>A0A834ZUK2</accession>
<dbReference type="OMA" id="YAPKVCG"/>
<sequence>MRKNLMEEKQLDFNAPLLSVRRLPSMAASSEGEDKKRTENILPKIPSLPFYRSELKSGPVTNPGVVPFLWEQIPGRPKDRGGPQPQTLEQPPISPKLPPGWILDVKQQPSEKKSEDPNIIRPQTNNVLSSHKKFPYLDKNGTKLENCEEGVKEKQNSDSGDSGDAYSDALDTLSRTESFFLNCSISGASGLDGSDVKMAGTFLTDPQTRDFMMGRFLPAAKAMSSETPQYAPRKQPVTHEQPRLITKVVSRNRRLPLYQHRLNVVQHYSQDIGEEETEDEDDNYDDSGNFSAKACGLFPRFISKNSFCPLNPVPGMKVRKRVSMSSVRKVSTQARTEYAGSLSETDNGHTWDAVYKHKLESGLQSHELHENESKLTSESNQLTHWSDSQTPDGSSSYRRLGGDGISPYRNDAPQSSFHEGMRFLGIPKEIKSVKANGFDSYSNRDLNLKELLSHQSSKQGSGSVSPTVEKTLYIDSIHIMETANLDSGSSDSKGKMDSADKDFEIRARNEGMDENPVVESSHQDINCLYVSKERCIWKPKISEFVDANLPCPFDRSCLGEHVDKSECFRRDRDIDQKSRSLVCLKVPSDGDLDIDNQEPLKADDQGKSYVSSLLPPPLPKAPSESWLWQTLPSISSRNPSSRSYLGAQFHPRNQVPKTSSIDPKWETIVKTSNLQHGHLQFPEVISSLFIFIVHILNNIFTGEQTDLR</sequence>
<dbReference type="OrthoDB" id="677721at2759"/>
<name>A0A834ZUK2_TETSI</name>
<proteinExistence type="predicted"/>
<dbReference type="Proteomes" id="UP000655225">
    <property type="component" value="Unassembled WGS sequence"/>
</dbReference>
<dbReference type="Pfam" id="PF05097">
    <property type="entry name" value="DUF688"/>
    <property type="match status" value="1"/>
</dbReference>
<protein>
    <submittedName>
        <fullName evidence="2">Uncharacterized protein</fullName>
    </submittedName>
</protein>
<feature type="compositionally biased region" description="Basic and acidic residues" evidence="1">
    <location>
        <begin position="140"/>
        <end position="156"/>
    </location>
</feature>
<dbReference type="EMBL" id="JABCRI010000001">
    <property type="protein sequence ID" value="KAF8413741.1"/>
    <property type="molecule type" value="Genomic_DNA"/>
</dbReference>
<dbReference type="PANTHER" id="PTHR33671">
    <property type="entry name" value="N-METHYLTRANSFERASE, PUTATIVE (DUF688)-RELATED"/>
    <property type="match status" value="1"/>
</dbReference>
<reference evidence="2 3" key="1">
    <citation type="submission" date="2020-04" db="EMBL/GenBank/DDBJ databases">
        <title>Plant Genome Project.</title>
        <authorList>
            <person name="Zhang R.-G."/>
        </authorList>
    </citation>
    <scope>NUCLEOTIDE SEQUENCE [LARGE SCALE GENOMIC DNA]</scope>
    <source>
        <strain evidence="2">YNK0</strain>
        <tissue evidence="2">Leaf</tissue>
    </source>
</reference>
<gene>
    <name evidence="2" type="ORF">HHK36_001734</name>
</gene>
<feature type="region of interest" description="Disordered" evidence="1">
    <location>
        <begin position="365"/>
        <end position="407"/>
    </location>
</feature>
<evidence type="ECO:0000313" key="2">
    <source>
        <dbReference type="EMBL" id="KAF8413741.1"/>
    </source>
</evidence>
<keyword evidence="3" id="KW-1185">Reference proteome</keyword>
<evidence type="ECO:0000313" key="3">
    <source>
        <dbReference type="Proteomes" id="UP000655225"/>
    </source>
</evidence>
<dbReference type="AlphaFoldDB" id="A0A834ZUK2"/>
<comment type="caution">
    <text evidence="2">The sequence shown here is derived from an EMBL/GenBank/DDBJ whole genome shotgun (WGS) entry which is preliminary data.</text>
</comment>